<feature type="region of interest" description="Disordered" evidence="1">
    <location>
        <begin position="98"/>
        <end position="126"/>
    </location>
</feature>
<evidence type="ECO:0000313" key="2">
    <source>
        <dbReference type="EMBL" id="CCD18288.1"/>
    </source>
</evidence>
<sequence>MLGTMCGDLFRSREITAEHVRHGAGCLSFERGDVFRVGSESLLNLQPSPLARPAANCLEWHAALREQSAIELQLSLDPLGSLASTKHLPLLEENAFQTPLSAPKPDSFIPISENSRGTSTQAHERT</sequence>
<dbReference type="VEuPathDB" id="TriTrypDB:TvY486_0009640"/>
<organism evidence="2 3">
    <name type="scientific">Trypanosoma vivax (strain Y486)</name>
    <dbReference type="NCBI Taxonomy" id="1055687"/>
    <lineage>
        <taxon>Eukaryota</taxon>
        <taxon>Discoba</taxon>
        <taxon>Euglenozoa</taxon>
        <taxon>Kinetoplastea</taxon>
        <taxon>Metakinetoplastina</taxon>
        <taxon>Trypanosomatida</taxon>
        <taxon>Trypanosomatidae</taxon>
        <taxon>Trypanosoma</taxon>
        <taxon>Duttonella</taxon>
    </lineage>
</organism>
<evidence type="ECO:0000256" key="1">
    <source>
        <dbReference type="SAM" id="MobiDB-lite"/>
    </source>
</evidence>
<dbReference type="EMBL" id="CAEX01000785">
    <property type="protein sequence ID" value="CCD18288.1"/>
    <property type="molecule type" value="Genomic_DNA"/>
</dbReference>
<evidence type="ECO:0000313" key="3">
    <source>
        <dbReference type="Proteomes" id="UP000009027"/>
    </source>
</evidence>
<name>F9WLA0_TRYVY</name>
<accession>F9WLA0</accession>
<feature type="compositionally biased region" description="Polar residues" evidence="1">
    <location>
        <begin position="112"/>
        <end position="126"/>
    </location>
</feature>
<gene>
    <name evidence="2" type="ORF">TvY486_0009640</name>
</gene>
<keyword evidence="3" id="KW-1185">Reference proteome</keyword>
<protein>
    <submittedName>
        <fullName evidence="2">Uncharacterized protein</fullName>
    </submittedName>
</protein>
<dbReference type="Proteomes" id="UP000009027">
    <property type="component" value="Unassembled WGS sequence"/>
</dbReference>
<proteinExistence type="predicted"/>
<reference evidence="2 3" key="1">
    <citation type="journal article" date="2012" name="Proc. Natl. Acad. Sci. U.S.A.">
        <title>Antigenic diversity is generated by distinct evolutionary mechanisms in African trypanosome species.</title>
        <authorList>
            <person name="Jackson A.P."/>
            <person name="Berry A."/>
            <person name="Aslett M."/>
            <person name="Allison H.C."/>
            <person name="Burton P."/>
            <person name="Vavrova-Anderson J."/>
            <person name="Brown R."/>
            <person name="Browne H."/>
            <person name="Corton N."/>
            <person name="Hauser H."/>
            <person name="Gamble J."/>
            <person name="Gilderthorp R."/>
            <person name="Marcello L."/>
            <person name="McQuillan J."/>
            <person name="Otto T.D."/>
            <person name="Quail M.A."/>
            <person name="Sanders M.J."/>
            <person name="van Tonder A."/>
            <person name="Ginger M.L."/>
            <person name="Field M.C."/>
            <person name="Barry J.D."/>
            <person name="Hertz-Fowler C."/>
            <person name="Berriman M."/>
        </authorList>
    </citation>
    <scope>NUCLEOTIDE SEQUENCE</scope>
    <source>
        <strain evidence="2 3">Y486</strain>
    </source>
</reference>
<dbReference type="AlphaFoldDB" id="F9WLA0"/>